<gene>
    <name evidence="1" type="ORF">V7S43_012258</name>
</gene>
<name>A0ABD3FA62_9STRA</name>
<dbReference type="EMBL" id="JBIMZQ010000030">
    <property type="protein sequence ID" value="KAL3662857.1"/>
    <property type="molecule type" value="Genomic_DNA"/>
</dbReference>
<protein>
    <submittedName>
        <fullName evidence="1">Uncharacterized protein</fullName>
    </submittedName>
</protein>
<accession>A0ABD3FA62</accession>
<dbReference type="AlphaFoldDB" id="A0ABD3FA62"/>
<organism evidence="1 2">
    <name type="scientific">Phytophthora oleae</name>
    <dbReference type="NCBI Taxonomy" id="2107226"/>
    <lineage>
        <taxon>Eukaryota</taxon>
        <taxon>Sar</taxon>
        <taxon>Stramenopiles</taxon>
        <taxon>Oomycota</taxon>
        <taxon>Peronosporomycetes</taxon>
        <taxon>Peronosporales</taxon>
        <taxon>Peronosporaceae</taxon>
        <taxon>Phytophthora</taxon>
    </lineage>
</organism>
<evidence type="ECO:0000313" key="2">
    <source>
        <dbReference type="Proteomes" id="UP001632037"/>
    </source>
</evidence>
<keyword evidence="2" id="KW-1185">Reference proteome</keyword>
<reference evidence="1 2" key="1">
    <citation type="submission" date="2024-09" db="EMBL/GenBank/DDBJ databases">
        <title>Genome sequencing and assembly of Phytophthora oleae, isolate VK10A, causative agent of rot of olive drupes.</title>
        <authorList>
            <person name="Conti Taguali S."/>
            <person name="Riolo M."/>
            <person name="La Spada F."/>
            <person name="Cacciola S.O."/>
            <person name="Dionisio G."/>
        </authorList>
    </citation>
    <scope>NUCLEOTIDE SEQUENCE [LARGE SCALE GENOMIC DNA]</scope>
    <source>
        <strain evidence="1 2">VK10A</strain>
    </source>
</reference>
<comment type="caution">
    <text evidence="1">The sequence shown here is derived from an EMBL/GenBank/DDBJ whole genome shotgun (WGS) entry which is preliminary data.</text>
</comment>
<dbReference type="Proteomes" id="UP001632037">
    <property type="component" value="Unassembled WGS sequence"/>
</dbReference>
<evidence type="ECO:0000313" key="1">
    <source>
        <dbReference type="EMBL" id="KAL3662857.1"/>
    </source>
</evidence>
<proteinExistence type="predicted"/>
<sequence>MRSSAVRRINYAVHRLDWALVENVLNPPDGSDGAPFELCAASQDDWNRYVQSEHQALGSRWMTWWDDRIFIIELQSILHEKIVRDVRDAITEAIGTGRAHLDHYGAPYLGNRATLPDDINALIAFIKPDESFGPSQNLPGAVLSRGFLGEGSTR</sequence>